<feature type="region of interest" description="Disordered" evidence="1">
    <location>
        <begin position="16"/>
        <end position="74"/>
    </location>
</feature>
<accession>A0A3N2PYK2</accession>
<organism evidence="2 3">
    <name type="scientific">Sodiomyces alkalinus (strain CBS 110278 / VKM F-3762 / F11)</name>
    <name type="common">Alkaliphilic filamentous fungus</name>
    <dbReference type="NCBI Taxonomy" id="1314773"/>
    <lineage>
        <taxon>Eukaryota</taxon>
        <taxon>Fungi</taxon>
        <taxon>Dikarya</taxon>
        <taxon>Ascomycota</taxon>
        <taxon>Pezizomycotina</taxon>
        <taxon>Sordariomycetes</taxon>
        <taxon>Hypocreomycetidae</taxon>
        <taxon>Glomerellales</taxon>
        <taxon>Plectosphaerellaceae</taxon>
        <taxon>Sodiomyces</taxon>
    </lineage>
</organism>
<dbReference type="Proteomes" id="UP000272025">
    <property type="component" value="Unassembled WGS sequence"/>
</dbReference>
<protein>
    <submittedName>
        <fullName evidence="2">Uncharacterized protein</fullName>
    </submittedName>
</protein>
<evidence type="ECO:0000256" key="1">
    <source>
        <dbReference type="SAM" id="MobiDB-lite"/>
    </source>
</evidence>
<proteinExistence type="predicted"/>
<evidence type="ECO:0000313" key="3">
    <source>
        <dbReference type="Proteomes" id="UP000272025"/>
    </source>
</evidence>
<dbReference type="AlphaFoldDB" id="A0A3N2PYK2"/>
<dbReference type="GeneID" id="39582532"/>
<feature type="compositionally biased region" description="Pro residues" evidence="1">
    <location>
        <begin position="25"/>
        <end position="39"/>
    </location>
</feature>
<evidence type="ECO:0000313" key="2">
    <source>
        <dbReference type="EMBL" id="ROT39564.1"/>
    </source>
</evidence>
<dbReference type="RefSeq" id="XP_028467370.1">
    <property type="nucleotide sequence ID" value="XM_028614054.1"/>
</dbReference>
<sequence>MNLYDRARDIVSSHTVFNFDNPTPASSPPPPPPPLPPSRTPHGQSEPPVSSHLPPESRHMDCSETILPPSSICR</sequence>
<dbReference type="EMBL" id="ML119053">
    <property type="protein sequence ID" value="ROT39564.1"/>
    <property type="molecule type" value="Genomic_DNA"/>
</dbReference>
<reference evidence="2 3" key="1">
    <citation type="journal article" date="2018" name="Mol. Ecol.">
        <title>The obligate alkalophilic soda-lake fungus Sodiomyces alkalinus has shifted to a protein diet.</title>
        <authorList>
            <person name="Grum-Grzhimaylo A.A."/>
            <person name="Falkoski D.L."/>
            <person name="van den Heuvel J."/>
            <person name="Valero-Jimenez C.A."/>
            <person name="Min B."/>
            <person name="Choi I.G."/>
            <person name="Lipzen A."/>
            <person name="Daum C.G."/>
            <person name="Aanen D.K."/>
            <person name="Tsang A."/>
            <person name="Henrissat B."/>
            <person name="Bilanenko E.N."/>
            <person name="de Vries R.P."/>
            <person name="van Kan J.A.L."/>
            <person name="Grigoriev I.V."/>
            <person name="Debets A.J.M."/>
        </authorList>
    </citation>
    <scope>NUCLEOTIDE SEQUENCE [LARGE SCALE GENOMIC DNA]</scope>
    <source>
        <strain evidence="2 3">F11</strain>
    </source>
</reference>
<name>A0A3N2PYK2_SODAK</name>
<gene>
    <name evidence="2" type="ORF">SODALDRAFT_357968</name>
</gene>
<keyword evidence="3" id="KW-1185">Reference proteome</keyword>